<dbReference type="PROSITE" id="PS00550">
    <property type="entry name" value="HEMERYTHRINS"/>
    <property type="match status" value="1"/>
</dbReference>
<dbReference type="AlphaFoldDB" id="A0A2S6CUF8"/>
<dbReference type="NCBIfam" id="TIGR02481">
    <property type="entry name" value="hemeryth_dom"/>
    <property type="match status" value="1"/>
</dbReference>
<evidence type="ECO:0000256" key="2">
    <source>
        <dbReference type="ARBA" id="ARBA00022723"/>
    </source>
</evidence>
<gene>
    <name evidence="5" type="ORF">CUN59_10335</name>
</gene>
<keyword evidence="6" id="KW-1185">Reference proteome</keyword>
<dbReference type="InterPro" id="IPR016131">
    <property type="entry name" value="Haemerythrin_Fe_BS"/>
</dbReference>
<accession>A0A2S6CUF8</accession>
<comment type="caution">
    <text evidence="5">The sequence shown here is derived from an EMBL/GenBank/DDBJ whole genome shotgun (WGS) entry which is preliminary data.</text>
</comment>
<dbReference type="SUPFAM" id="SSF47188">
    <property type="entry name" value="Hemerythrin-like"/>
    <property type="match status" value="1"/>
</dbReference>
<feature type="domain" description="Hemerythrin-like" evidence="4">
    <location>
        <begin position="31"/>
        <end position="146"/>
    </location>
</feature>
<dbReference type="NCBIfam" id="NF033749">
    <property type="entry name" value="bact_hemeryth"/>
    <property type="match status" value="1"/>
</dbReference>
<name>A0A2S6CUF8_9CYAN</name>
<evidence type="ECO:0000256" key="3">
    <source>
        <dbReference type="ARBA" id="ARBA00023004"/>
    </source>
</evidence>
<reference evidence="5 6" key="1">
    <citation type="submission" date="2018-02" db="EMBL/GenBank/DDBJ databases">
        <title>Discovery of a pederin family compound in a non-symbiotic bloom-forming cyanobacterium.</title>
        <authorList>
            <person name="Kust A."/>
            <person name="Mares J."/>
            <person name="Jokela J."/>
            <person name="Urajova P."/>
            <person name="Hajek J."/>
            <person name="Saurav K."/>
            <person name="Voracova K."/>
            <person name="Fewer D.P."/>
            <person name="Haapaniemi E."/>
            <person name="Permi P."/>
            <person name="Rehakova K."/>
            <person name="Sivonen K."/>
            <person name="Hrouzek P."/>
        </authorList>
    </citation>
    <scope>NUCLEOTIDE SEQUENCE [LARGE SCALE GENOMIC DNA]</scope>
    <source>
        <strain evidence="5 6">CHARLIE-1</strain>
    </source>
</reference>
<dbReference type="InterPro" id="IPR012312">
    <property type="entry name" value="Hemerythrin-like"/>
</dbReference>
<organism evidence="5 6">
    <name type="scientific">Cuspidothrix issatschenkoi CHARLIE-1</name>
    <dbReference type="NCBI Taxonomy" id="2052836"/>
    <lineage>
        <taxon>Bacteria</taxon>
        <taxon>Bacillati</taxon>
        <taxon>Cyanobacteriota</taxon>
        <taxon>Cyanophyceae</taxon>
        <taxon>Nostocales</taxon>
        <taxon>Aphanizomenonaceae</taxon>
        <taxon>Cuspidothrix</taxon>
    </lineage>
</organism>
<comment type="similarity">
    <text evidence="1">Belongs to the hemerythrin family.</text>
</comment>
<evidence type="ECO:0000259" key="4">
    <source>
        <dbReference type="Pfam" id="PF01814"/>
    </source>
</evidence>
<dbReference type="InterPro" id="IPR012827">
    <property type="entry name" value="Hemerythrin_metal-bd"/>
</dbReference>
<dbReference type="InterPro" id="IPR050669">
    <property type="entry name" value="Hemerythrin"/>
</dbReference>
<protein>
    <submittedName>
        <fullName evidence="5">Hemerythrin</fullName>
    </submittedName>
</protein>
<keyword evidence="3" id="KW-0408">Iron</keyword>
<evidence type="ECO:0000313" key="6">
    <source>
        <dbReference type="Proteomes" id="UP000239589"/>
    </source>
</evidence>
<dbReference type="CDD" id="cd12107">
    <property type="entry name" value="Hemerythrin"/>
    <property type="match status" value="1"/>
</dbReference>
<dbReference type="InterPro" id="IPR035938">
    <property type="entry name" value="Hemerythrin-like_sf"/>
</dbReference>
<proteinExistence type="inferred from homology"/>
<dbReference type="Gene3D" id="1.20.120.50">
    <property type="entry name" value="Hemerythrin-like"/>
    <property type="match status" value="1"/>
</dbReference>
<dbReference type="OrthoDB" id="9797092at2"/>
<dbReference type="EMBL" id="PGEM01000071">
    <property type="protein sequence ID" value="PPJ63405.1"/>
    <property type="molecule type" value="Genomic_DNA"/>
</dbReference>
<dbReference type="PANTHER" id="PTHR37164">
    <property type="entry name" value="BACTERIOHEMERYTHRIN"/>
    <property type="match status" value="1"/>
</dbReference>
<dbReference type="Proteomes" id="UP000239589">
    <property type="component" value="Unassembled WGS sequence"/>
</dbReference>
<dbReference type="PANTHER" id="PTHR37164:SF1">
    <property type="entry name" value="BACTERIOHEMERYTHRIN"/>
    <property type="match status" value="1"/>
</dbReference>
<evidence type="ECO:0000313" key="5">
    <source>
        <dbReference type="EMBL" id="PPJ63405.1"/>
    </source>
</evidence>
<sequence length="156" mass="18670">MILFCRHDLSSVASDHKLEIAQWRTEYETGYILIDNQHQSLFHAINALNSAMLIGRGEELLERTLESLKIYTTIHFETEEEFMFKNNYPGYLEHKAKHKLLRQQVEEFSKQIKIQNTSQITINVSHFLTDWLIHHIKDEDKKMIAFLRQKREQKQK</sequence>
<evidence type="ECO:0000256" key="1">
    <source>
        <dbReference type="ARBA" id="ARBA00010587"/>
    </source>
</evidence>
<keyword evidence="2" id="KW-0479">Metal-binding</keyword>
<dbReference type="Pfam" id="PF01814">
    <property type="entry name" value="Hemerythrin"/>
    <property type="match status" value="1"/>
</dbReference>
<dbReference type="GO" id="GO:0046872">
    <property type="term" value="F:metal ion binding"/>
    <property type="evidence" value="ECO:0007669"/>
    <property type="project" value="UniProtKB-KW"/>
</dbReference>